<dbReference type="PANTHER" id="PTHR43625">
    <property type="entry name" value="AFLATOXIN B1 ALDEHYDE REDUCTASE"/>
    <property type="match status" value="1"/>
</dbReference>
<feature type="signal peptide" evidence="2">
    <location>
        <begin position="1"/>
        <end position="18"/>
    </location>
</feature>
<dbReference type="Pfam" id="PF00248">
    <property type="entry name" value="Aldo_ket_red"/>
    <property type="match status" value="1"/>
</dbReference>
<dbReference type="STRING" id="183478.A0A364ND50"/>
<protein>
    <submittedName>
        <fullName evidence="4">Pyridoxal reductase</fullName>
    </submittedName>
</protein>
<name>A0A364ND50_STELY</name>
<dbReference type="InterPro" id="IPR036812">
    <property type="entry name" value="NAD(P)_OxRdtase_dom_sf"/>
</dbReference>
<dbReference type="PANTHER" id="PTHR43625:SF78">
    <property type="entry name" value="PYRIDOXAL REDUCTASE-RELATED"/>
    <property type="match status" value="1"/>
</dbReference>
<feature type="domain" description="NADP-dependent oxidoreductase" evidence="3">
    <location>
        <begin position="169"/>
        <end position="309"/>
    </location>
</feature>
<comment type="caution">
    <text evidence="4">The sequence shown here is derived from an EMBL/GenBank/DDBJ whole genome shotgun (WGS) entry which is preliminary data.</text>
</comment>
<feature type="chain" id="PRO_5016786284" evidence="2">
    <location>
        <begin position="19"/>
        <end position="379"/>
    </location>
</feature>
<accession>A0A364ND50</accession>
<evidence type="ECO:0000313" key="4">
    <source>
        <dbReference type="EMBL" id="RAR15234.1"/>
    </source>
</evidence>
<keyword evidence="1" id="KW-0560">Oxidoreductase</keyword>
<dbReference type="GO" id="GO:0016491">
    <property type="term" value="F:oxidoreductase activity"/>
    <property type="evidence" value="ECO:0007669"/>
    <property type="project" value="UniProtKB-KW"/>
</dbReference>
<dbReference type="SUPFAM" id="SSF51430">
    <property type="entry name" value="NAD(P)-linked oxidoreductase"/>
    <property type="match status" value="1"/>
</dbReference>
<keyword evidence="5" id="KW-1185">Reference proteome</keyword>
<dbReference type="EMBL" id="QGDH01000014">
    <property type="protein sequence ID" value="RAR15234.1"/>
    <property type="molecule type" value="Genomic_DNA"/>
</dbReference>
<keyword evidence="2" id="KW-0732">Signal</keyword>
<gene>
    <name evidence="4" type="ORF">DDE83_001471</name>
</gene>
<organism evidence="4 5">
    <name type="scientific">Stemphylium lycopersici</name>
    <name type="common">Tomato gray leaf spot disease fungus</name>
    <name type="synonym">Thyrospora lycopersici</name>
    <dbReference type="NCBI Taxonomy" id="183478"/>
    <lineage>
        <taxon>Eukaryota</taxon>
        <taxon>Fungi</taxon>
        <taxon>Dikarya</taxon>
        <taxon>Ascomycota</taxon>
        <taxon>Pezizomycotina</taxon>
        <taxon>Dothideomycetes</taxon>
        <taxon>Pleosporomycetidae</taxon>
        <taxon>Pleosporales</taxon>
        <taxon>Pleosporineae</taxon>
        <taxon>Pleosporaceae</taxon>
        <taxon>Stemphylium</taxon>
    </lineage>
</organism>
<sequence length="379" mass="40297">MISYLVIPFFAMQMLASATPHQHRRAASVEITSLEKNVTSTSGSGNVAAAGTLTSFGDIGVGCGINWKADVSYGGGLQAGSSDFGLGSGFTMTPGAITIGAGIGMNTANASANIQFTGAKNGSVELVFESSSPVTSSLSAPFKFATSTSKAAIRRICGLTAVPISPKLEREYQVSFLKKALDQGANLWNGGLRYGTPDSNLVYLMWYYFKKHPEDAENVSSTVSPEAIRPSVEQALEVLGEAKTIEIFEMARVDPKTPIEISVKALTGRVKKGEIGGIGLSEVNANTIRKSYAVHLIAAVEVELSLFTPDPLNNGIMNTRHEPRQDTIPISGSTNVDRVVMNSQLLELTEDMLDLQKAQDNFPVTGKRHGGVHETPLNG</sequence>
<evidence type="ECO:0000256" key="2">
    <source>
        <dbReference type="SAM" id="SignalP"/>
    </source>
</evidence>
<dbReference type="InterPro" id="IPR023210">
    <property type="entry name" value="NADP_OxRdtase_dom"/>
</dbReference>
<dbReference type="Gene3D" id="3.20.20.100">
    <property type="entry name" value="NADP-dependent oxidoreductase domain"/>
    <property type="match status" value="1"/>
</dbReference>
<evidence type="ECO:0000256" key="1">
    <source>
        <dbReference type="ARBA" id="ARBA00023002"/>
    </source>
</evidence>
<reference evidence="5" key="1">
    <citation type="submission" date="2018-05" db="EMBL/GenBank/DDBJ databases">
        <title>Draft genome sequence of Stemphylium lycopersici strain CIDEFI 213.</title>
        <authorList>
            <person name="Medina R."/>
            <person name="Franco M.E.E."/>
            <person name="Lucentini C.G."/>
            <person name="Saparrat M.C.N."/>
            <person name="Balatti P.A."/>
        </authorList>
    </citation>
    <scope>NUCLEOTIDE SEQUENCE [LARGE SCALE GENOMIC DNA]</scope>
    <source>
        <strain evidence="5">CIDEFI 213</strain>
    </source>
</reference>
<dbReference type="AlphaFoldDB" id="A0A364ND50"/>
<evidence type="ECO:0000259" key="3">
    <source>
        <dbReference type="Pfam" id="PF00248"/>
    </source>
</evidence>
<dbReference type="GO" id="GO:0005737">
    <property type="term" value="C:cytoplasm"/>
    <property type="evidence" value="ECO:0007669"/>
    <property type="project" value="TreeGrafter"/>
</dbReference>
<proteinExistence type="predicted"/>
<evidence type="ECO:0000313" key="5">
    <source>
        <dbReference type="Proteomes" id="UP000249619"/>
    </source>
</evidence>
<dbReference type="Proteomes" id="UP000249619">
    <property type="component" value="Unassembled WGS sequence"/>
</dbReference>
<dbReference type="InterPro" id="IPR050791">
    <property type="entry name" value="Aldo-Keto_reductase"/>
</dbReference>